<name>A0AC35EQ21_9BILA</name>
<sequence length="384" mass="43858">MSSSHSEPPNSHSYRPPQDRGYRGRGRGRKEYNPQNRQDNYKRSYDDNNYFPRTYQPNNRDRDNGEYHEKRPRLKDNNLAKDFNKKQPEKSRNGEKQRNTNNDFCPRLNPSHSERPPYIPGGAEMFYQTGRLPTGMYVNNRNLNVDNPHAEETNNAAADDNDTNELSPNPSVPKSHFLLNILPKSKKQVAVPFLHCNSEKPPPKEPSTSKKSGAKAKTSSSKTSAKAITEKEENGPSLEEIEREFQSFEKKVKKEISDNQNDDSEAIQMPSISGREHDAVQFQSSPPISHNQSTDFTSDTLPLNYQFSPAPNTLQRNYLIPDPMGVDAEIMRLNNSIANLRSRKTGLLQQSKELTTRLHRVLTDVEVIDIQIDEMMYKASALRN</sequence>
<accession>A0AC35EQ21</accession>
<evidence type="ECO:0000313" key="2">
    <source>
        <dbReference type="WBParaSite" id="PS1159_v2.g10.t1"/>
    </source>
</evidence>
<dbReference type="WBParaSite" id="PS1159_v2.g10.t1">
    <property type="protein sequence ID" value="PS1159_v2.g10.t1"/>
    <property type="gene ID" value="PS1159_v2.g10"/>
</dbReference>
<organism evidence="1 2">
    <name type="scientific">Panagrolaimus sp. PS1159</name>
    <dbReference type="NCBI Taxonomy" id="55785"/>
    <lineage>
        <taxon>Eukaryota</taxon>
        <taxon>Metazoa</taxon>
        <taxon>Ecdysozoa</taxon>
        <taxon>Nematoda</taxon>
        <taxon>Chromadorea</taxon>
        <taxon>Rhabditida</taxon>
        <taxon>Tylenchina</taxon>
        <taxon>Panagrolaimomorpha</taxon>
        <taxon>Panagrolaimoidea</taxon>
        <taxon>Panagrolaimidae</taxon>
        <taxon>Panagrolaimus</taxon>
    </lineage>
</organism>
<protein>
    <submittedName>
        <fullName evidence="2">Uncharacterized protein</fullName>
    </submittedName>
</protein>
<proteinExistence type="predicted"/>
<dbReference type="Proteomes" id="UP000887580">
    <property type="component" value="Unplaced"/>
</dbReference>
<reference evidence="2" key="1">
    <citation type="submission" date="2022-11" db="UniProtKB">
        <authorList>
            <consortium name="WormBaseParasite"/>
        </authorList>
    </citation>
    <scope>IDENTIFICATION</scope>
</reference>
<evidence type="ECO:0000313" key="1">
    <source>
        <dbReference type="Proteomes" id="UP000887580"/>
    </source>
</evidence>